<keyword evidence="1" id="KW-0812">Transmembrane</keyword>
<dbReference type="InterPro" id="IPR007462">
    <property type="entry name" value="COV1-like"/>
</dbReference>
<feature type="transmembrane region" description="Helical" evidence="1">
    <location>
        <begin position="9"/>
        <end position="31"/>
    </location>
</feature>
<dbReference type="PANTHER" id="PTHR31876">
    <property type="entry name" value="COV-LIKE PROTEIN 1"/>
    <property type="match status" value="1"/>
</dbReference>
<evidence type="ECO:0000313" key="3">
    <source>
        <dbReference type="EMBL" id="TCU89271.1"/>
    </source>
</evidence>
<sequence length="216" mass="23522">MLMTHFKKYLLTGLLVWVPLAITLWVLQLIIGTMDQIGALLPTSMRPDSWLLQALEGSFPFLVGSHHIPGFGVILTVVVLLLTGVFATNVLGLRLLQVGEKVLNRIPIVRSIYSSVKQVSDTLFSDSGQAFRQALLVRFPHGDAWTIAFMTGMPGGEVAAVLDGDYVSVYVPTTPNPTSGYFIMVKKADVIELDMSVDEALKYVISMGVVTPGKTV</sequence>
<keyword evidence="1" id="KW-0472">Membrane</keyword>
<feature type="transmembrane region" description="Helical" evidence="1">
    <location>
        <begin position="68"/>
        <end position="96"/>
    </location>
</feature>
<dbReference type="EMBL" id="SMBT01000002">
    <property type="protein sequence ID" value="TCU89271.1"/>
    <property type="molecule type" value="Genomic_DNA"/>
</dbReference>
<name>A0A377Q7B7_9NEIS</name>
<evidence type="ECO:0000313" key="2">
    <source>
        <dbReference type="EMBL" id="STQ90640.1"/>
    </source>
</evidence>
<accession>A0A377Q7B7</accession>
<evidence type="ECO:0000313" key="4">
    <source>
        <dbReference type="Proteomes" id="UP000255108"/>
    </source>
</evidence>
<protein>
    <submittedName>
        <fullName evidence="3">Membrane protein</fullName>
    </submittedName>
    <submittedName>
        <fullName evidence="2">Uncharacterized conserved protein</fullName>
    </submittedName>
</protein>
<dbReference type="PANTHER" id="PTHR31876:SF26">
    <property type="entry name" value="PROTEIN LIKE COV 2"/>
    <property type="match status" value="1"/>
</dbReference>
<dbReference type="Proteomes" id="UP000255108">
    <property type="component" value="Unassembled WGS sequence"/>
</dbReference>
<evidence type="ECO:0000313" key="5">
    <source>
        <dbReference type="Proteomes" id="UP000295794"/>
    </source>
</evidence>
<keyword evidence="1" id="KW-1133">Transmembrane helix</keyword>
<organism evidence="2 4">
    <name type="scientific">Iodobacter fluviatilis</name>
    <dbReference type="NCBI Taxonomy" id="537"/>
    <lineage>
        <taxon>Bacteria</taxon>
        <taxon>Pseudomonadati</taxon>
        <taxon>Pseudomonadota</taxon>
        <taxon>Betaproteobacteria</taxon>
        <taxon>Neisseriales</taxon>
        <taxon>Chitinibacteraceae</taxon>
        <taxon>Iodobacter</taxon>
    </lineage>
</organism>
<evidence type="ECO:0000256" key="1">
    <source>
        <dbReference type="SAM" id="Phobius"/>
    </source>
</evidence>
<dbReference type="Pfam" id="PF04367">
    <property type="entry name" value="DUF502"/>
    <property type="match status" value="1"/>
</dbReference>
<dbReference type="EMBL" id="UGHR01000001">
    <property type="protein sequence ID" value="STQ90640.1"/>
    <property type="molecule type" value="Genomic_DNA"/>
</dbReference>
<reference evidence="3 5" key="2">
    <citation type="submission" date="2019-03" db="EMBL/GenBank/DDBJ databases">
        <title>Genomic Encyclopedia of Type Strains, Phase IV (KMG-IV): sequencing the most valuable type-strain genomes for metagenomic binning, comparative biology and taxonomic classification.</title>
        <authorList>
            <person name="Goeker M."/>
        </authorList>
    </citation>
    <scope>NUCLEOTIDE SEQUENCE [LARGE SCALE GENOMIC DNA]</scope>
    <source>
        <strain evidence="3 5">DSM 3764</strain>
    </source>
</reference>
<gene>
    <name evidence="3" type="ORF">EV682_102183</name>
    <name evidence="2" type="ORF">NCTC11159_01707</name>
</gene>
<reference evidence="2 4" key="1">
    <citation type="submission" date="2018-06" db="EMBL/GenBank/DDBJ databases">
        <authorList>
            <consortium name="Pathogen Informatics"/>
            <person name="Doyle S."/>
        </authorList>
    </citation>
    <scope>NUCLEOTIDE SEQUENCE [LARGE SCALE GENOMIC DNA]</scope>
    <source>
        <strain evidence="2 4">NCTC11159</strain>
    </source>
</reference>
<keyword evidence="5" id="KW-1185">Reference proteome</keyword>
<dbReference type="Proteomes" id="UP000295794">
    <property type="component" value="Unassembled WGS sequence"/>
</dbReference>
<dbReference type="AlphaFoldDB" id="A0A377Q7B7"/>
<proteinExistence type="predicted"/>